<dbReference type="AlphaFoldDB" id="K2K1Q8"/>
<sequence>MSRFLLIWLLLVAAVSRSALALQAVSEALPIDHGSQAEQRLCGQCHVPATIQRAEQTGIQIEGLPTQYEPGKRYQLTLVLHDKSRDIAGFQLYSEAISEEPIAGLKTRLPSAGQLASVSDDTQLMTTDNGESYLTHSRLTLKNETTASEIRWSFTWHAPNSPDEKVRFTAMAVASSTQPQGIGDQVYRFERIVFTAP</sequence>
<dbReference type="EMBL" id="AMRG01000017">
    <property type="protein sequence ID" value="EKE80622.1"/>
    <property type="molecule type" value="Genomic_DNA"/>
</dbReference>
<dbReference type="STRING" id="740709.A10D4_11706"/>
<keyword evidence="1" id="KW-0732">Signal</keyword>
<evidence type="ECO:0000313" key="4">
    <source>
        <dbReference type="Proteomes" id="UP000014115"/>
    </source>
</evidence>
<dbReference type="RefSeq" id="WP_008489723.1">
    <property type="nucleotide sequence ID" value="NZ_AMRG01000017.1"/>
</dbReference>
<proteinExistence type="predicted"/>
<dbReference type="InterPro" id="IPR042307">
    <property type="entry name" value="Reeler_sf"/>
</dbReference>
<keyword evidence="4" id="KW-1185">Reference proteome</keyword>
<dbReference type="Gene3D" id="2.60.40.4060">
    <property type="entry name" value="Reeler domain"/>
    <property type="match status" value="1"/>
</dbReference>
<dbReference type="Proteomes" id="UP000014115">
    <property type="component" value="Unassembled WGS sequence"/>
</dbReference>
<evidence type="ECO:0000313" key="3">
    <source>
        <dbReference type="EMBL" id="EKE80622.1"/>
    </source>
</evidence>
<protein>
    <recommendedName>
        <fullName evidence="2">Reelin domain-containing protein</fullName>
    </recommendedName>
</protein>
<dbReference type="PATRIC" id="fig|740709.3.peg.2365"/>
<organism evidence="3 4">
    <name type="scientific">Idiomarina xiamenensis 10-D-4</name>
    <dbReference type="NCBI Taxonomy" id="740709"/>
    <lineage>
        <taxon>Bacteria</taxon>
        <taxon>Pseudomonadati</taxon>
        <taxon>Pseudomonadota</taxon>
        <taxon>Gammaproteobacteria</taxon>
        <taxon>Alteromonadales</taxon>
        <taxon>Idiomarinaceae</taxon>
        <taxon>Idiomarina</taxon>
    </lineage>
</organism>
<feature type="domain" description="Reelin" evidence="2">
    <location>
        <begin position="61"/>
        <end position="176"/>
    </location>
</feature>
<dbReference type="NCBIfam" id="NF041895">
    <property type="entry name" value="choice_anch_V"/>
    <property type="match status" value="1"/>
</dbReference>
<gene>
    <name evidence="3" type="ORF">A10D4_11706</name>
</gene>
<dbReference type="CDD" id="cd08544">
    <property type="entry name" value="Reeler"/>
    <property type="match status" value="1"/>
</dbReference>
<dbReference type="Pfam" id="PF02014">
    <property type="entry name" value="Reeler"/>
    <property type="match status" value="1"/>
</dbReference>
<evidence type="ECO:0000256" key="1">
    <source>
        <dbReference type="SAM" id="SignalP"/>
    </source>
</evidence>
<comment type="caution">
    <text evidence="3">The sequence shown here is derived from an EMBL/GenBank/DDBJ whole genome shotgun (WGS) entry which is preliminary data.</text>
</comment>
<evidence type="ECO:0000259" key="2">
    <source>
        <dbReference type="Pfam" id="PF02014"/>
    </source>
</evidence>
<reference evidence="3 4" key="1">
    <citation type="journal article" date="2012" name="J. Bacteriol.">
        <title>Genome Sequence of Idiomarina xiamenensis Type Strain 10-D-4.</title>
        <authorList>
            <person name="Lai Q."/>
            <person name="Wang L."/>
            <person name="Wang W."/>
            <person name="Shao Z."/>
        </authorList>
    </citation>
    <scope>NUCLEOTIDE SEQUENCE [LARGE SCALE GENOMIC DNA]</scope>
    <source>
        <strain evidence="3 4">10-D-4</strain>
    </source>
</reference>
<dbReference type="InterPro" id="IPR002861">
    <property type="entry name" value="Reeler_dom"/>
</dbReference>
<accession>K2K1Q8</accession>
<name>K2K1Q8_9GAMM</name>
<dbReference type="OrthoDB" id="1525016at2"/>
<feature type="signal peptide" evidence="1">
    <location>
        <begin position="1"/>
        <end position="21"/>
    </location>
</feature>
<feature type="chain" id="PRO_5003859638" description="Reelin domain-containing protein" evidence="1">
    <location>
        <begin position="22"/>
        <end position="197"/>
    </location>
</feature>